<dbReference type="SUPFAM" id="SSF47095">
    <property type="entry name" value="HMG-box"/>
    <property type="match status" value="1"/>
</dbReference>
<dbReference type="GO" id="GO:0000981">
    <property type="term" value="F:DNA-binding transcription factor activity, RNA polymerase II-specific"/>
    <property type="evidence" value="ECO:0000318"/>
    <property type="project" value="GO_Central"/>
</dbReference>
<dbReference type="HOGENOM" id="CLU_761936_0_0_1"/>
<evidence type="ECO:0000256" key="7">
    <source>
        <dbReference type="SAM" id="MobiDB-lite"/>
    </source>
</evidence>
<dbReference type="GO" id="GO:0045165">
    <property type="term" value="P:cell fate commitment"/>
    <property type="evidence" value="ECO:0000318"/>
    <property type="project" value="GO_Central"/>
</dbReference>
<dbReference type="Pfam" id="PF00505">
    <property type="entry name" value="HMG_box"/>
    <property type="match status" value="1"/>
</dbReference>
<keyword evidence="2 5" id="KW-0238">DNA-binding</keyword>
<dbReference type="GO" id="GO:0005634">
    <property type="term" value="C:nucleus"/>
    <property type="evidence" value="ECO:0000318"/>
    <property type="project" value="GO_Central"/>
</dbReference>
<dbReference type="InterPro" id="IPR051356">
    <property type="entry name" value="SOX/SOX-like_TF"/>
</dbReference>
<dbReference type="PANTHER" id="PTHR45789">
    <property type="entry name" value="FI18025P1"/>
    <property type="match status" value="1"/>
</dbReference>
<feature type="coiled-coil region" evidence="6">
    <location>
        <begin position="84"/>
        <end position="111"/>
    </location>
</feature>
<proteinExistence type="predicted"/>
<evidence type="ECO:0000313" key="9">
    <source>
        <dbReference type="Ensembl" id="ENSCINP00000026880.2"/>
    </source>
</evidence>
<keyword evidence="10" id="KW-1185">Reference proteome</keyword>
<feature type="region of interest" description="Disordered" evidence="7">
    <location>
        <begin position="204"/>
        <end position="234"/>
    </location>
</feature>
<evidence type="ECO:0000256" key="4">
    <source>
        <dbReference type="ARBA" id="ARBA00023242"/>
    </source>
</evidence>
<accession>F6U7G3</accession>
<feature type="region of interest" description="Disordered" evidence="7">
    <location>
        <begin position="137"/>
        <end position="176"/>
    </location>
</feature>
<dbReference type="GO" id="GO:0006357">
    <property type="term" value="P:regulation of transcription by RNA polymerase II"/>
    <property type="evidence" value="ECO:0000318"/>
    <property type="project" value="GO_Central"/>
</dbReference>
<name>F6U7G3_CIOIN</name>
<dbReference type="STRING" id="7719.ENSCINP00000026880"/>
<dbReference type="InterPro" id="IPR036910">
    <property type="entry name" value="HMG_box_dom_sf"/>
</dbReference>
<dbReference type="PROSITE" id="PS50118">
    <property type="entry name" value="HMG_BOX_2"/>
    <property type="match status" value="1"/>
</dbReference>
<reference evidence="9" key="3">
    <citation type="submission" date="2025-09" db="UniProtKB">
        <authorList>
            <consortium name="Ensembl"/>
        </authorList>
    </citation>
    <scope>IDENTIFICATION</scope>
</reference>
<sequence length="364" mass="41919">ASNKSPSSTREEIHVKYETPTYSGFGGPLYKDGFVTQGRYAAVGMDLAASFPNLLLPDHQARQRSGESDSGMQIKLESDLSSLISKKEQQLSHMINQLSHLRNQLVRSNEQRKHSFETAESSFHYYQQSLHKQNKMADLGDSPYTSQTSGSLKKSVKRFKDTKPHNSKNVTQQPRSDLSIMTSLPFREAKFSREEGWKNTIASTNNDVTMTSPPVSSKNTKPFQNRLSESSSRGAVYCEPTRGVKHGKNHIKRPMNAFMVWAKDERRRILQAFPDMHNSNISKILGAKWKEMSSNEKRPFYDEQTRLNKLHLEKYPDYKYKPRPKRTCIVDGKRLRISEYKALMRHRRNEQKQQNDGNTPKFAK</sequence>
<evidence type="ECO:0000256" key="3">
    <source>
        <dbReference type="ARBA" id="ARBA00023163"/>
    </source>
</evidence>
<feature type="compositionally biased region" description="Polar residues" evidence="7">
    <location>
        <begin position="143"/>
        <end position="152"/>
    </location>
</feature>
<dbReference type="CDD" id="cd22042">
    <property type="entry name" value="HMG-box_EGL13-like"/>
    <property type="match status" value="1"/>
</dbReference>
<organism evidence="9 10">
    <name type="scientific">Ciona intestinalis</name>
    <name type="common">Transparent sea squirt</name>
    <name type="synonym">Ascidia intestinalis</name>
    <dbReference type="NCBI Taxonomy" id="7719"/>
    <lineage>
        <taxon>Eukaryota</taxon>
        <taxon>Metazoa</taxon>
        <taxon>Chordata</taxon>
        <taxon>Tunicata</taxon>
        <taxon>Ascidiacea</taxon>
        <taxon>Phlebobranchia</taxon>
        <taxon>Cionidae</taxon>
        <taxon>Ciona</taxon>
    </lineage>
</organism>
<evidence type="ECO:0000256" key="6">
    <source>
        <dbReference type="SAM" id="Coils"/>
    </source>
</evidence>
<keyword evidence="6" id="KW-0175">Coiled coil</keyword>
<dbReference type="GO" id="GO:0000978">
    <property type="term" value="F:RNA polymerase II cis-regulatory region sequence-specific DNA binding"/>
    <property type="evidence" value="ECO:0000318"/>
    <property type="project" value="GO_Central"/>
</dbReference>
<evidence type="ECO:0000313" key="10">
    <source>
        <dbReference type="Proteomes" id="UP000008144"/>
    </source>
</evidence>
<dbReference type="Proteomes" id="UP000008144">
    <property type="component" value="Unassembled WGS sequence"/>
</dbReference>
<evidence type="ECO:0000256" key="1">
    <source>
        <dbReference type="ARBA" id="ARBA00023015"/>
    </source>
</evidence>
<dbReference type="Gene3D" id="1.10.30.10">
    <property type="entry name" value="High mobility group box domain"/>
    <property type="match status" value="1"/>
</dbReference>
<dbReference type="SMART" id="SM00398">
    <property type="entry name" value="HMG"/>
    <property type="match status" value="1"/>
</dbReference>
<feature type="region of interest" description="Disordered" evidence="7">
    <location>
        <begin position="345"/>
        <end position="364"/>
    </location>
</feature>
<feature type="DNA-binding region" description="HMG box" evidence="5">
    <location>
        <begin position="251"/>
        <end position="319"/>
    </location>
</feature>
<reference evidence="10" key="1">
    <citation type="journal article" date="2002" name="Science">
        <title>The draft genome of Ciona intestinalis: insights into chordate and vertebrate origins.</title>
        <authorList>
            <person name="Dehal P."/>
            <person name="Satou Y."/>
            <person name="Campbell R.K."/>
            <person name="Chapman J."/>
            <person name="Degnan B."/>
            <person name="De Tomaso A."/>
            <person name="Davidson B."/>
            <person name="Di Gregorio A."/>
            <person name="Gelpke M."/>
            <person name="Goodstein D.M."/>
            <person name="Harafuji N."/>
            <person name="Hastings K.E."/>
            <person name="Ho I."/>
            <person name="Hotta K."/>
            <person name="Huang W."/>
            <person name="Kawashima T."/>
            <person name="Lemaire P."/>
            <person name="Martinez D."/>
            <person name="Meinertzhagen I.A."/>
            <person name="Necula S."/>
            <person name="Nonaka M."/>
            <person name="Putnam N."/>
            <person name="Rash S."/>
            <person name="Saiga H."/>
            <person name="Satake M."/>
            <person name="Terry A."/>
            <person name="Yamada L."/>
            <person name="Wang H.G."/>
            <person name="Awazu S."/>
            <person name="Azumi K."/>
            <person name="Boore J."/>
            <person name="Branno M."/>
            <person name="Chin-Bow S."/>
            <person name="DeSantis R."/>
            <person name="Doyle S."/>
            <person name="Francino P."/>
            <person name="Keys D.N."/>
            <person name="Haga S."/>
            <person name="Hayashi H."/>
            <person name="Hino K."/>
            <person name="Imai K.S."/>
            <person name="Inaba K."/>
            <person name="Kano S."/>
            <person name="Kobayashi K."/>
            <person name="Kobayashi M."/>
            <person name="Lee B.I."/>
            <person name="Makabe K.W."/>
            <person name="Manohar C."/>
            <person name="Matassi G."/>
            <person name="Medina M."/>
            <person name="Mochizuki Y."/>
            <person name="Mount S."/>
            <person name="Morishita T."/>
            <person name="Miura S."/>
            <person name="Nakayama A."/>
            <person name="Nishizaka S."/>
            <person name="Nomoto H."/>
            <person name="Ohta F."/>
            <person name="Oishi K."/>
            <person name="Rigoutsos I."/>
            <person name="Sano M."/>
            <person name="Sasaki A."/>
            <person name="Sasakura Y."/>
            <person name="Shoguchi E."/>
            <person name="Shin-i T."/>
            <person name="Spagnuolo A."/>
            <person name="Stainier D."/>
            <person name="Suzuki M.M."/>
            <person name="Tassy O."/>
            <person name="Takatori N."/>
            <person name="Tokuoka M."/>
            <person name="Yagi K."/>
            <person name="Yoshizaki F."/>
            <person name="Wada S."/>
            <person name="Zhang C."/>
            <person name="Hyatt P.D."/>
            <person name="Larimer F."/>
            <person name="Detter C."/>
            <person name="Doggett N."/>
            <person name="Glavina T."/>
            <person name="Hawkins T."/>
            <person name="Richardson P."/>
            <person name="Lucas S."/>
            <person name="Kohara Y."/>
            <person name="Levine M."/>
            <person name="Satoh N."/>
            <person name="Rokhsar D.S."/>
        </authorList>
    </citation>
    <scope>NUCLEOTIDE SEQUENCE [LARGE SCALE GENOMIC DNA]</scope>
</reference>
<dbReference type="InterPro" id="IPR009071">
    <property type="entry name" value="HMG_box_dom"/>
</dbReference>
<evidence type="ECO:0000259" key="8">
    <source>
        <dbReference type="PROSITE" id="PS50118"/>
    </source>
</evidence>
<reference evidence="9" key="2">
    <citation type="submission" date="2025-08" db="UniProtKB">
        <authorList>
            <consortium name="Ensembl"/>
        </authorList>
    </citation>
    <scope>IDENTIFICATION</scope>
</reference>
<dbReference type="AlphaFoldDB" id="F6U7G3"/>
<feature type="compositionally biased region" description="Polar residues" evidence="7">
    <location>
        <begin position="204"/>
        <end position="233"/>
    </location>
</feature>
<dbReference type="GeneTree" id="ENSGT00940000170160"/>
<dbReference type="Ensembl" id="ENSCINT00000027126.2">
    <property type="protein sequence ID" value="ENSCINP00000026880.2"/>
    <property type="gene ID" value="ENSCING00000015003.2"/>
</dbReference>
<keyword evidence="4 5" id="KW-0539">Nucleus</keyword>
<keyword evidence="3" id="KW-0804">Transcription</keyword>
<keyword evidence="1" id="KW-0805">Transcription regulation</keyword>
<evidence type="ECO:0000256" key="2">
    <source>
        <dbReference type="ARBA" id="ARBA00023125"/>
    </source>
</evidence>
<evidence type="ECO:0000256" key="5">
    <source>
        <dbReference type="PROSITE-ProRule" id="PRU00267"/>
    </source>
</evidence>
<dbReference type="PANTHER" id="PTHR45789:SF2">
    <property type="entry name" value="FI18025P1"/>
    <property type="match status" value="1"/>
</dbReference>
<dbReference type="InParanoid" id="F6U7G3"/>
<protein>
    <recommendedName>
        <fullName evidence="8">HMG box domain-containing protein</fullName>
    </recommendedName>
</protein>
<feature type="compositionally biased region" description="Polar residues" evidence="7">
    <location>
        <begin position="167"/>
        <end position="176"/>
    </location>
</feature>
<dbReference type="FunFam" id="1.10.30.10:FF:000003">
    <property type="entry name" value="Putative transcription factor SOX-6"/>
    <property type="match status" value="1"/>
</dbReference>
<feature type="domain" description="HMG box" evidence="8">
    <location>
        <begin position="251"/>
        <end position="319"/>
    </location>
</feature>